<organism evidence="8">
    <name type="scientific">uncultured Thermomicrobiales bacterium</name>
    <dbReference type="NCBI Taxonomy" id="1645740"/>
    <lineage>
        <taxon>Bacteria</taxon>
        <taxon>Pseudomonadati</taxon>
        <taxon>Thermomicrobiota</taxon>
        <taxon>Thermomicrobia</taxon>
        <taxon>Thermomicrobiales</taxon>
        <taxon>environmental samples</taxon>
    </lineage>
</organism>
<evidence type="ECO:0000313" key="8">
    <source>
        <dbReference type="EMBL" id="CAA9549917.1"/>
    </source>
</evidence>
<evidence type="ECO:0000256" key="6">
    <source>
        <dbReference type="ARBA" id="ARBA00023136"/>
    </source>
</evidence>
<dbReference type="EMBL" id="CADCWF010000102">
    <property type="protein sequence ID" value="CAA9549917.1"/>
    <property type="molecule type" value="Genomic_DNA"/>
</dbReference>
<dbReference type="PANTHER" id="PTHR33452:SF1">
    <property type="entry name" value="INNER MEMBRANE PROTEIN YPHA-RELATED"/>
    <property type="match status" value="1"/>
</dbReference>
<comment type="similarity">
    <text evidence="2">Belongs to the DoxX family.</text>
</comment>
<feature type="transmembrane region" description="Helical" evidence="7">
    <location>
        <begin position="44"/>
        <end position="69"/>
    </location>
</feature>
<dbReference type="GO" id="GO:0005886">
    <property type="term" value="C:plasma membrane"/>
    <property type="evidence" value="ECO:0007669"/>
    <property type="project" value="UniProtKB-SubCell"/>
</dbReference>
<reference evidence="8" key="1">
    <citation type="submission" date="2020-02" db="EMBL/GenBank/DDBJ databases">
        <authorList>
            <person name="Meier V. D."/>
        </authorList>
    </citation>
    <scope>NUCLEOTIDE SEQUENCE</scope>
    <source>
        <strain evidence="8">AVDCRST_MAG59</strain>
    </source>
</reference>
<feature type="transmembrane region" description="Helical" evidence="7">
    <location>
        <begin position="15"/>
        <end position="32"/>
    </location>
</feature>
<evidence type="ECO:0000256" key="4">
    <source>
        <dbReference type="ARBA" id="ARBA00022692"/>
    </source>
</evidence>
<feature type="transmembrane region" description="Helical" evidence="7">
    <location>
        <begin position="75"/>
        <end position="101"/>
    </location>
</feature>
<evidence type="ECO:0000256" key="5">
    <source>
        <dbReference type="ARBA" id="ARBA00022989"/>
    </source>
</evidence>
<dbReference type="InterPro" id="IPR051907">
    <property type="entry name" value="DoxX-like_oxidoreductase"/>
</dbReference>
<accession>A0A6J4UGF7</accession>
<dbReference type="Pfam" id="PF07681">
    <property type="entry name" value="DoxX"/>
    <property type="match status" value="1"/>
</dbReference>
<proteinExistence type="inferred from homology"/>
<gene>
    <name evidence="8" type="ORF">AVDCRST_MAG59-1665</name>
</gene>
<sequence>MQVQASGSQRTNTALWPWGLTLLRVVVGLAFFMHGYQKLFQMGVGGVGGFFGSLGVPAPGLAAIVVSLVELVGGLALIVGLLTRVFGVLLAVDMLVALLLVHRPNGFFAGDGGIELVLVLGAAALSLALTGPGALALDNQLPIERRFAGRDRSALAAGRG</sequence>
<name>A0A6J4UGF7_9BACT</name>
<evidence type="ECO:0000256" key="1">
    <source>
        <dbReference type="ARBA" id="ARBA00004651"/>
    </source>
</evidence>
<dbReference type="PANTHER" id="PTHR33452">
    <property type="entry name" value="OXIDOREDUCTASE CATD-RELATED"/>
    <property type="match status" value="1"/>
</dbReference>
<comment type="subcellular location">
    <subcellularLocation>
        <location evidence="1">Cell membrane</location>
        <topology evidence="1">Multi-pass membrane protein</topology>
    </subcellularLocation>
</comment>
<evidence type="ECO:0008006" key="9">
    <source>
        <dbReference type="Google" id="ProtNLM"/>
    </source>
</evidence>
<evidence type="ECO:0000256" key="3">
    <source>
        <dbReference type="ARBA" id="ARBA00022475"/>
    </source>
</evidence>
<feature type="transmembrane region" description="Helical" evidence="7">
    <location>
        <begin position="113"/>
        <end position="137"/>
    </location>
</feature>
<dbReference type="InterPro" id="IPR032808">
    <property type="entry name" value="DoxX"/>
</dbReference>
<keyword evidence="4 7" id="KW-0812">Transmembrane</keyword>
<dbReference type="AlphaFoldDB" id="A0A6J4UGF7"/>
<keyword evidence="3" id="KW-1003">Cell membrane</keyword>
<keyword evidence="5 7" id="KW-1133">Transmembrane helix</keyword>
<keyword evidence="6 7" id="KW-0472">Membrane</keyword>
<evidence type="ECO:0000256" key="7">
    <source>
        <dbReference type="SAM" id="Phobius"/>
    </source>
</evidence>
<protein>
    <recommendedName>
        <fullName evidence="9">DoxX family protein</fullName>
    </recommendedName>
</protein>
<evidence type="ECO:0000256" key="2">
    <source>
        <dbReference type="ARBA" id="ARBA00006679"/>
    </source>
</evidence>